<feature type="non-terminal residue" evidence="1">
    <location>
        <position position="1"/>
    </location>
</feature>
<gene>
    <name evidence="1" type="ORF">S06H3_28903</name>
</gene>
<organism evidence="1">
    <name type="scientific">marine sediment metagenome</name>
    <dbReference type="NCBI Taxonomy" id="412755"/>
    <lineage>
        <taxon>unclassified sequences</taxon>
        <taxon>metagenomes</taxon>
        <taxon>ecological metagenomes</taxon>
    </lineage>
</organism>
<proteinExistence type="predicted"/>
<evidence type="ECO:0000313" key="1">
    <source>
        <dbReference type="EMBL" id="GAI31697.1"/>
    </source>
</evidence>
<sequence length="135" mass="15367">LTSEDHGLVISGNNWIFQGAQEDISDQLREGVRKIAIEDINSDTKKVISQVAWQFTEDRFQQIELITYLTNWQKIVFLCQETCIPCNEFTDRKSCKKQDGCSWVAKECTGVCTPCEDFLDQKSCEAQSGCIWTGT</sequence>
<dbReference type="AlphaFoldDB" id="X1MJ79"/>
<dbReference type="EMBL" id="BARV01016904">
    <property type="protein sequence ID" value="GAI31697.1"/>
    <property type="molecule type" value="Genomic_DNA"/>
</dbReference>
<name>X1MJ79_9ZZZZ</name>
<protein>
    <submittedName>
        <fullName evidence="1">Uncharacterized protein</fullName>
    </submittedName>
</protein>
<comment type="caution">
    <text evidence="1">The sequence shown here is derived from an EMBL/GenBank/DDBJ whole genome shotgun (WGS) entry which is preliminary data.</text>
</comment>
<accession>X1MJ79</accession>
<reference evidence="1" key="1">
    <citation type="journal article" date="2014" name="Front. Microbiol.">
        <title>High frequency of phylogenetically diverse reductive dehalogenase-homologous genes in deep subseafloor sedimentary metagenomes.</title>
        <authorList>
            <person name="Kawai M."/>
            <person name="Futagami T."/>
            <person name="Toyoda A."/>
            <person name="Takaki Y."/>
            <person name="Nishi S."/>
            <person name="Hori S."/>
            <person name="Arai W."/>
            <person name="Tsubouchi T."/>
            <person name="Morono Y."/>
            <person name="Uchiyama I."/>
            <person name="Ito T."/>
            <person name="Fujiyama A."/>
            <person name="Inagaki F."/>
            <person name="Takami H."/>
        </authorList>
    </citation>
    <scope>NUCLEOTIDE SEQUENCE</scope>
    <source>
        <strain evidence="1">Expedition CK06-06</strain>
    </source>
</reference>